<dbReference type="NCBIfam" id="TIGR00306">
    <property type="entry name" value="apgM"/>
    <property type="match status" value="1"/>
</dbReference>
<proteinExistence type="inferred from homology"/>
<dbReference type="PIRSF" id="PIRSF006392">
    <property type="entry name" value="IPGAM_arch"/>
    <property type="match status" value="1"/>
</dbReference>
<dbReference type="Gene3D" id="3.30.70.2130">
    <property type="entry name" value="Metalloenzyme domain"/>
    <property type="match status" value="1"/>
</dbReference>
<dbReference type="AlphaFoldDB" id="A0A117M6E3"/>
<dbReference type="InterPro" id="IPR004456">
    <property type="entry name" value="Pglycerate_mutase_ApgM"/>
</dbReference>
<comment type="pathway">
    <text evidence="3">Carbohydrate degradation.</text>
</comment>
<dbReference type="Pfam" id="PF10143">
    <property type="entry name" value="PhosphMutase"/>
    <property type="match status" value="1"/>
</dbReference>
<evidence type="ECO:0000313" key="7">
    <source>
        <dbReference type="EMBL" id="KUK86919.1"/>
    </source>
</evidence>
<dbReference type="EMBL" id="LGGX01000010">
    <property type="protein sequence ID" value="KUK86919.1"/>
    <property type="molecule type" value="Genomic_DNA"/>
</dbReference>
<dbReference type="GO" id="GO:0004619">
    <property type="term" value="F:phosphoglycerate mutase activity"/>
    <property type="evidence" value="ECO:0007669"/>
    <property type="project" value="UniProtKB-EC"/>
</dbReference>
<dbReference type="GO" id="GO:0006096">
    <property type="term" value="P:glycolytic process"/>
    <property type="evidence" value="ECO:0007669"/>
    <property type="project" value="UniProtKB-KW"/>
</dbReference>
<dbReference type="PATRIC" id="fig|1635277.3.peg.1409"/>
<evidence type="ECO:0000256" key="2">
    <source>
        <dbReference type="ARBA" id="ARBA00002315"/>
    </source>
</evidence>
<name>A0A117M6E3_UNCT6</name>
<comment type="caution">
    <text evidence="7">The sequence shown here is derived from an EMBL/GenBank/DDBJ whole genome shotgun (WGS) entry which is preliminary data.</text>
</comment>
<evidence type="ECO:0000256" key="5">
    <source>
        <dbReference type="ARBA" id="ARBA00023152"/>
    </source>
</evidence>
<dbReference type="NCBIfam" id="NF003160">
    <property type="entry name" value="PRK04135.1"/>
    <property type="match status" value="1"/>
</dbReference>
<evidence type="ECO:0000256" key="3">
    <source>
        <dbReference type="ARBA" id="ARBA00004921"/>
    </source>
</evidence>
<evidence type="ECO:0000256" key="4">
    <source>
        <dbReference type="ARBA" id="ARBA00005524"/>
    </source>
</evidence>
<dbReference type="InterPro" id="IPR017850">
    <property type="entry name" value="Alkaline_phosphatase_core_sf"/>
</dbReference>
<dbReference type="Pfam" id="PF01676">
    <property type="entry name" value="Metalloenzyme"/>
    <property type="match status" value="1"/>
</dbReference>
<dbReference type="Proteomes" id="UP000053467">
    <property type="component" value="Unassembled WGS sequence"/>
</dbReference>
<evidence type="ECO:0000256" key="1">
    <source>
        <dbReference type="ARBA" id="ARBA00000370"/>
    </source>
</evidence>
<feature type="domain" description="Metalloenzyme" evidence="6">
    <location>
        <begin position="15"/>
        <end position="390"/>
    </location>
</feature>
<comment type="similarity">
    <text evidence="4">Belongs to the BPG-independent phosphoglycerate mutase family. A-PGAM subfamily.</text>
</comment>
<protein>
    <submittedName>
        <fullName evidence="7">Putative 2,3-bisphosphoglycerate-independent phosphoglycerate mutase</fullName>
    </submittedName>
</protein>
<dbReference type="SUPFAM" id="SSF53649">
    <property type="entry name" value="Alkaline phosphatase-like"/>
    <property type="match status" value="1"/>
</dbReference>
<dbReference type="CDD" id="cd16011">
    <property type="entry name" value="iPGM_like"/>
    <property type="match status" value="1"/>
</dbReference>
<reference evidence="8" key="1">
    <citation type="journal article" date="2015" name="MBio">
        <title>Genome-Resolved Metagenomic Analysis Reveals Roles for Candidate Phyla and Other Microbial Community Members in Biogeochemical Transformations in Oil Reservoirs.</title>
        <authorList>
            <person name="Hu P."/>
            <person name="Tom L."/>
            <person name="Singh A."/>
            <person name="Thomas B.C."/>
            <person name="Baker B.J."/>
            <person name="Piceno Y.M."/>
            <person name="Andersen G.L."/>
            <person name="Banfield J.F."/>
        </authorList>
    </citation>
    <scope>NUCLEOTIDE SEQUENCE [LARGE SCALE GENOMIC DNA]</scope>
</reference>
<dbReference type="PANTHER" id="PTHR31209">
    <property type="entry name" value="COFACTOR-INDEPENDENT PHOSPHOGLYCERATE MUTASE"/>
    <property type="match status" value="1"/>
</dbReference>
<dbReference type="Gene3D" id="3.40.720.10">
    <property type="entry name" value="Alkaline Phosphatase, subunit A"/>
    <property type="match status" value="1"/>
</dbReference>
<dbReference type="InterPro" id="IPR042253">
    <property type="entry name" value="Pglycerate_mutase_ApgM_sf"/>
</dbReference>
<comment type="function">
    <text evidence="2">Catalyzes the interconversion of 2-phosphoglycerate and 3-phosphoglycerate.</text>
</comment>
<accession>A0A117M6E3</accession>
<gene>
    <name evidence="7" type="ORF">XE03_1137</name>
</gene>
<dbReference type="PANTHER" id="PTHR31209:SF0">
    <property type="entry name" value="METALLOENZYME DOMAIN-CONTAINING PROTEIN"/>
    <property type="match status" value="1"/>
</dbReference>
<evidence type="ECO:0000313" key="8">
    <source>
        <dbReference type="Proteomes" id="UP000053467"/>
    </source>
</evidence>
<comment type="catalytic activity">
    <reaction evidence="1">
        <text>(2R)-2-phosphoglycerate = (2R)-3-phosphoglycerate</text>
        <dbReference type="Rhea" id="RHEA:15901"/>
        <dbReference type="ChEBI" id="CHEBI:58272"/>
        <dbReference type="ChEBI" id="CHEBI:58289"/>
        <dbReference type="EC" id="5.4.2.12"/>
    </reaction>
</comment>
<evidence type="ECO:0000259" key="6">
    <source>
        <dbReference type="Pfam" id="PF01676"/>
    </source>
</evidence>
<dbReference type="InterPro" id="IPR006124">
    <property type="entry name" value="Metalloenzyme"/>
</dbReference>
<keyword evidence="5" id="KW-0324">Glycolysis</keyword>
<sequence length="401" mass="44915">MNIDLLKSLIQVNDKKILLVILDGVGGIPDKSKMTELEKANKKNMDELARKNDLGYMVPVDTGITPGSGPGHLAVFGYEPTEYPIGRGILEALGLNIEIDDESVTARCNFATVDSEGKIVDRRAGRISSEENVRLVKLLNESFKDFPKYRVEFYSGKEHRFVLIIRGMKSDAFVNDTDPQVVNEKPLEAKPLKGDSSECAKIINEIFERSLKVLKNEKKANCILFRGISKMPSIETFKDRYGLKAACIATYPMYKGLASLVKMDILKTGESLEDQVNTLKENYNGYDFFFFHVKKTDSYGEDGNFESKVKVIEEFDKILPEILSLGFEVVAITADHSTPSVMKAHSYHYVPLLFINSYPRPVDVKGFSERECLKGSIGKIYSKELITLMLAASSKLKKFGA</sequence>
<dbReference type="GO" id="GO:0046872">
    <property type="term" value="F:metal ion binding"/>
    <property type="evidence" value="ECO:0007669"/>
    <property type="project" value="InterPro"/>
</dbReference>
<organism evidence="7 8">
    <name type="scientific">candidate division TA06 bacterium 34_109</name>
    <dbReference type="NCBI Taxonomy" id="1635277"/>
    <lineage>
        <taxon>Bacteria</taxon>
        <taxon>Bacteria division TA06</taxon>
    </lineage>
</organism>